<feature type="signal peptide" evidence="1">
    <location>
        <begin position="1"/>
        <end position="24"/>
    </location>
</feature>
<evidence type="ECO:0000259" key="2">
    <source>
        <dbReference type="Pfam" id="PF10988"/>
    </source>
</evidence>
<evidence type="ECO:0000313" key="3">
    <source>
        <dbReference type="EMBL" id="TCC93990.1"/>
    </source>
</evidence>
<feature type="domain" description="Putative auto-transporter adhesin head GIN" evidence="2">
    <location>
        <begin position="43"/>
        <end position="189"/>
    </location>
</feature>
<dbReference type="Pfam" id="PF10988">
    <property type="entry name" value="DUF2807"/>
    <property type="match status" value="1"/>
</dbReference>
<comment type="caution">
    <text evidence="3">The sequence shown here is derived from an EMBL/GenBank/DDBJ whole genome shotgun (WGS) entry which is preliminary data.</text>
</comment>
<keyword evidence="1" id="KW-0732">Signal</keyword>
<dbReference type="EMBL" id="SJSK01000001">
    <property type="protein sequence ID" value="TCC93990.1"/>
    <property type="molecule type" value="Genomic_DNA"/>
</dbReference>
<evidence type="ECO:0000313" key="4">
    <source>
        <dbReference type="Proteomes" id="UP000292884"/>
    </source>
</evidence>
<evidence type="ECO:0000256" key="1">
    <source>
        <dbReference type="SAM" id="SignalP"/>
    </source>
</evidence>
<dbReference type="InterPro" id="IPR021255">
    <property type="entry name" value="DUF2807"/>
</dbReference>
<sequence length="213" mass="22712">MKTSIKTLFAAALALVVLTSSAFASTDVKNNNVTVLNQVKNISKIEVKGNVEVILVQAPVESVKVYDSYYSKNALVQQQDGVLRISSFQKETLSVVVYVRDLSSIEAGDNAQVKTYGKINFLSLAVKLSGNATADINASTISLYTSIKDSASLKLAGSTTDHYAVLSTQAKLNMGSFVAETSSVNSTATVIAKAKPVKQTLENLLIDDINLAK</sequence>
<dbReference type="OrthoDB" id="796727at2"/>
<gene>
    <name evidence="3" type="ORF">EZ428_04240</name>
</gene>
<organism evidence="3 4">
    <name type="scientific">Pedobacter frigiditerrae</name>
    <dbReference type="NCBI Taxonomy" id="2530452"/>
    <lineage>
        <taxon>Bacteria</taxon>
        <taxon>Pseudomonadati</taxon>
        <taxon>Bacteroidota</taxon>
        <taxon>Sphingobacteriia</taxon>
        <taxon>Sphingobacteriales</taxon>
        <taxon>Sphingobacteriaceae</taxon>
        <taxon>Pedobacter</taxon>
    </lineage>
</organism>
<dbReference type="RefSeq" id="WP_131551855.1">
    <property type="nucleotide sequence ID" value="NZ_SJSK01000001.1"/>
</dbReference>
<name>A0A4R0N2K7_9SPHI</name>
<dbReference type="AlphaFoldDB" id="A0A4R0N2K7"/>
<dbReference type="Gene3D" id="2.160.20.120">
    <property type="match status" value="1"/>
</dbReference>
<feature type="chain" id="PRO_5020847677" description="Putative auto-transporter adhesin head GIN domain-containing protein" evidence="1">
    <location>
        <begin position="25"/>
        <end position="213"/>
    </location>
</feature>
<dbReference type="Proteomes" id="UP000292884">
    <property type="component" value="Unassembled WGS sequence"/>
</dbReference>
<reference evidence="3 4" key="1">
    <citation type="submission" date="2019-02" db="EMBL/GenBank/DDBJ databases">
        <title>Pedobacter sp. RP-1-13 sp. nov., isolated from Arctic soil.</title>
        <authorList>
            <person name="Dahal R.H."/>
        </authorList>
    </citation>
    <scope>NUCLEOTIDE SEQUENCE [LARGE SCALE GENOMIC DNA]</scope>
    <source>
        <strain evidence="3 4">RP-1-13</strain>
    </source>
</reference>
<protein>
    <recommendedName>
        <fullName evidence="2">Putative auto-transporter adhesin head GIN domain-containing protein</fullName>
    </recommendedName>
</protein>
<proteinExistence type="predicted"/>
<accession>A0A4R0N2K7</accession>
<keyword evidence="4" id="KW-1185">Reference proteome</keyword>